<dbReference type="GO" id="GO:0015074">
    <property type="term" value="P:DNA integration"/>
    <property type="evidence" value="ECO:0007669"/>
    <property type="project" value="InterPro"/>
</dbReference>
<dbReference type="RefSeq" id="WP_056787076.1">
    <property type="nucleotide sequence ID" value="NZ_LCYC01000039.1"/>
</dbReference>
<reference evidence="2 3" key="1">
    <citation type="submission" date="2015-05" db="EMBL/GenBank/DDBJ databases">
        <title>A genomic and transcriptomic approach to investigate the blue pigment phenotype in Pseudomonas fluorescens.</title>
        <authorList>
            <person name="Andreani N.A."/>
            <person name="Cardazzo B."/>
        </authorList>
    </citation>
    <scope>NUCLEOTIDE SEQUENCE [LARGE SCALE GENOMIC DNA]</scope>
    <source>
        <strain evidence="2 3">Ps_40</strain>
    </source>
</reference>
<sequence>MHNTEGKTLTSPLITMATEDPEKQNKFGDKLFQIQDPQTGLFYTVSFVWKCSMQKRLYAQMYFMAGDISRGYADDKGRIVVSSLSSARQEIAYLREICEYWEVNFPNRPLQSLSRLEIQMMLRTLMVKKENNGVGGMILGVSTMTMVCKIIDRTNNLLHSGKLVDGVTHRMTGPFKKSTMEPLLNELEVDYATWSKGGSYGSIPMTCASLMLAEAITQIESDEAKIASIFFTQWRDEKTKISSWFGEKDRLALYRRMQSPDYVLSRFERGWAASAAKLGAAIDIATKAHHAALPWKTQGELSDFCAELTKAALVVITLLSGFRIVEINGMRLKDYQQEPDGSWWFTSENPKTESGFAHPRSLHGLAAEAATLMKNLSAVDTDKFDLPLLHRAYRSEGFFVARGIGKFSDEHWLADAGFTTNGLRKWFKAFYQIYVVEKYPEAGAIHSEVSPHQARHTFAEFALRRFDGNVMEKIREHFRHSYGSFHTRRYTREKLSESVRISMERDYAKEIMGRIANGKLDDRFYGPAAKRIDKEMAEISVLTGAEFDNRLNELANDFVRFTAFEWGYCALRGNEQHIAKCHDPKTGIPNVDQRSAPEVCAGCPHSMNNNLQKQELERTAISHQFIAENHPLKAIGNMSGEVVRKIERRLEEKVLA</sequence>
<keyword evidence="1" id="KW-0233">DNA recombination</keyword>
<dbReference type="Proteomes" id="UP000063434">
    <property type="component" value="Unassembled WGS sequence"/>
</dbReference>
<accession>A0A109KW56</accession>
<evidence type="ECO:0000313" key="3">
    <source>
        <dbReference type="Proteomes" id="UP000063434"/>
    </source>
</evidence>
<dbReference type="GO" id="GO:0003677">
    <property type="term" value="F:DNA binding"/>
    <property type="evidence" value="ECO:0007669"/>
    <property type="project" value="InterPro"/>
</dbReference>
<name>A0A109KW56_PSEFL</name>
<evidence type="ECO:0000313" key="2">
    <source>
        <dbReference type="EMBL" id="KWV76463.1"/>
    </source>
</evidence>
<gene>
    <name evidence="2" type="ORF">PFL603g_02804</name>
</gene>
<dbReference type="SUPFAM" id="SSF56349">
    <property type="entry name" value="DNA breaking-rejoining enzymes"/>
    <property type="match status" value="1"/>
</dbReference>
<comment type="caution">
    <text evidence="2">The sequence shown here is derived from an EMBL/GenBank/DDBJ whole genome shotgun (WGS) entry which is preliminary data.</text>
</comment>
<evidence type="ECO:0000256" key="1">
    <source>
        <dbReference type="ARBA" id="ARBA00023172"/>
    </source>
</evidence>
<dbReference type="PATRIC" id="fig|294.195.peg.2995"/>
<protein>
    <submittedName>
        <fullName evidence="2">Uncharacterized protein</fullName>
    </submittedName>
</protein>
<dbReference type="EMBL" id="LCYC01000039">
    <property type="protein sequence ID" value="KWV76463.1"/>
    <property type="molecule type" value="Genomic_DNA"/>
</dbReference>
<proteinExistence type="predicted"/>
<dbReference type="InterPro" id="IPR013762">
    <property type="entry name" value="Integrase-like_cat_sf"/>
</dbReference>
<dbReference type="InterPro" id="IPR011010">
    <property type="entry name" value="DNA_brk_join_enz"/>
</dbReference>
<dbReference type="GO" id="GO:0006310">
    <property type="term" value="P:DNA recombination"/>
    <property type="evidence" value="ECO:0007669"/>
    <property type="project" value="UniProtKB-KW"/>
</dbReference>
<organism evidence="2 3">
    <name type="scientific">Pseudomonas fluorescens</name>
    <dbReference type="NCBI Taxonomy" id="294"/>
    <lineage>
        <taxon>Bacteria</taxon>
        <taxon>Pseudomonadati</taxon>
        <taxon>Pseudomonadota</taxon>
        <taxon>Gammaproteobacteria</taxon>
        <taxon>Pseudomonadales</taxon>
        <taxon>Pseudomonadaceae</taxon>
        <taxon>Pseudomonas</taxon>
    </lineage>
</organism>
<dbReference type="AlphaFoldDB" id="A0A109KW56"/>
<dbReference type="Gene3D" id="1.10.443.10">
    <property type="entry name" value="Intergrase catalytic core"/>
    <property type="match status" value="1"/>
</dbReference>